<dbReference type="OrthoDB" id="6773532at2759"/>
<dbReference type="AlphaFoldDB" id="A0A9P0FDG2"/>
<dbReference type="SUPFAM" id="SSF57903">
    <property type="entry name" value="FYVE/PHD zinc finger"/>
    <property type="match status" value="1"/>
</dbReference>
<dbReference type="InterPro" id="IPR013083">
    <property type="entry name" value="Znf_RING/FYVE/PHD"/>
</dbReference>
<dbReference type="InterPro" id="IPR011011">
    <property type="entry name" value="Znf_FYVE_PHD"/>
</dbReference>
<dbReference type="Pfam" id="PF25298">
    <property type="entry name" value="Baculo_FP_2nd"/>
    <property type="match status" value="1"/>
</dbReference>
<keyword evidence="5" id="KW-0175">Coiled coil</keyword>
<dbReference type="InterPro" id="IPR001965">
    <property type="entry name" value="Znf_PHD"/>
</dbReference>
<dbReference type="PROSITE" id="PS50016">
    <property type="entry name" value="ZF_PHD_2"/>
    <property type="match status" value="1"/>
</dbReference>
<evidence type="ECO:0000256" key="3">
    <source>
        <dbReference type="ARBA" id="ARBA00022833"/>
    </source>
</evidence>
<keyword evidence="2 4" id="KW-0863">Zinc-finger</keyword>
<keyword evidence="8" id="KW-1185">Reference proteome</keyword>
<evidence type="ECO:0000256" key="5">
    <source>
        <dbReference type="SAM" id="Coils"/>
    </source>
</evidence>
<dbReference type="GO" id="GO:0008270">
    <property type="term" value="F:zinc ion binding"/>
    <property type="evidence" value="ECO:0007669"/>
    <property type="project" value="UniProtKB-KW"/>
</dbReference>
<dbReference type="Gene3D" id="3.30.40.10">
    <property type="entry name" value="Zinc/RING finger domain, C3HC4 (zinc finger)"/>
    <property type="match status" value="1"/>
</dbReference>
<dbReference type="InterPro" id="IPR057251">
    <property type="entry name" value="FP_C"/>
</dbReference>
<protein>
    <recommendedName>
        <fullName evidence="6">PHD-type domain-containing protein</fullName>
    </recommendedName>
</protein>
<dbReference type="PROSITE" id="PS01359">
    <property type="entry name" value="ZF_PHD_1"/>
    <property type="match status" value="1"/>
</dbReference>
<organism evidence="7 8">
    <name type="scientific">Brassicogethes aeneus</name>
    <name type="common">Rape pollen beetle</name>
    <name type="synonym">Meligethes aeneus</name>
    <dbReference type="NCBI Taxonomy" id="1431903"/>
    <lineage>
        <taxon>Eukaryota</taxon>
        <taxon>Metazoa</taxon>
        <taxon>Ecdysozoa</taxon>
        <taxon>Arthropoda</taxon>
        <taxon>Hexapoda</taxon>
        <taxon>Insecta</taxon>
        <taxon>Pterygota</taxon>
        <taxon>Neoptera</taxon>
        <taxon>Endopterygota</taxon>
        <taxon>Coleoptera</taxon>
        <taxon>Polyphaga</taxon>
        <taxon>Cucujiformia</taxon>
        <taxon>Nitidulidae</taxon>
        <taxon>Meligethinae</taxon>
        <taxon>Brassicogethes</taxon>
    </lineage>
</organism>
<dbReference type="InterPro" id="IPR019786">
    <property type="entry name" value="Zinc_finger_PHD-type_CS"/>
</dbReference>
<proteinExistence type="predicted"/>
<keyword evidence="3" id="KW-0862">Zinc</keyword>
<dbReference type="InterPro" id="IPR019787">
    <property type="entry name" value="Znf_PHD-finger"/>
</dbReference>
<evidence type="ECO:0000256" key="2">
    <source>
        <dbReference type="ARBA" id="ARBA00022771"/>
    </source>
</evidence>
<evidence type="ECO:0000256" key="1">
    <source>
        <dbReference type="ARBA" id="ARBA00022723"/>
    </source>
</evidence>
<reference evidence="7" key="1">
    <citation type="submission" date="2021-12" db="EMBL/GenBank/DDBJ databases">
        <authorList>
            <person name="King R."/>
        </authorList>
    </citation>
    <scope>NUCLEOTIDE SEQUENCE</scope>
</reference>
<sequence>MTKLICNICNNNINKSGYKIQCAGQCKSWHHLECTELSAADVKKLEKREIEWKCEDCKSEVNSSTSKENTATINDILMEIRLVKAQTDHITTLKDEIKELQKTIQFLSDQYDDQKKLNEEYEKTIKNLKKENNVLKKDVEEIKRIMLKQEVGRRSQNLVIMGVDSESGNNKQGVSMVLHKVMQDFHEEHIKEIIKVNKTEENKVFIVKLESQDIRDRIMEAKKKIKKLTNKDCGINENDTNTIFINEDLPYEIQAIFRKARALKKENEYKFVWCKNGQISARKDENSNKIKINSIEDVENLQK</sequence>
<name>A0A9P0FDG2_BRAAE</name>
<evidence type="ECO:0000313" key="8">
    <source>
        <dbReference type="Proteomes" id="UP001154078"/>
    </source>
</evidence>
<evidence type="ECO:0000259" key="6">
    <source>
        <dbReference type="PROSITE" id="PS50016"/>
    </source>
</evidence>
<dbReference type="EMBL" id="OV121142">
    <property type="protein sequence ID" value="CAH0549437.1"/>
    <property type="molecule type" value="Genomic_DNA"/>
</dbReference>
<gene>
    <name evidence="7" type="ORF">MELIAE_LOCUS2574</name>
</gene>
<evidence type="ECO:0000313" key="7">
    <source>
        <dbReference type="EMBL" id="CAH0549437.1"/>
    </source>
</evidence>
<dbReference type="Proteomes" id="UP001154078">
    <property type="component" value="Chromosome 11"/>
</dbReference>
<evidence type="ECO:0000256" key="4">
    <source>
        <dbReference type="PROSITE-ProRule" id="PRU00146"/>
    </source>
</evidence>
<accession>A0A9P0FDG2</accession>
<dbReference type="SMART" id="SM00249">
    <property type="entry name" value="PHD"/>
    <property type="match status" value="1"/>
</dbReference>
<feature type="coiled-coil region" evidence="5">
    <location>
        <begin position="83"/>
        <end position="145"/>
    </location>
</feature>
<feature type="domain" description="PHD-type" evidence="6">
    <location>
        <begin position="3"/>
        <end position="60"/>
    </location>
</feature>
<keyword evidence="1" id="KW-0479">Metal-binding</keyword>